<evidence type="ECO:0000313" key="2">
    <source>
        <dbReference type="EMBL" id="GAA0363027.1"/>
    </source>
</evidence>
<evidence type="ECO:0000259" key="1">
    <source>
        <dbReference type="PROSITE" id="PS51747"/>
    </source>
</evidence>
<gene>
    <name evidence="2" type="ORF">GCM10008932_14360</name>
</gene>
<evidence type="ECO:0000313" key="3">
    <source>
        <dbReference type="Proteomes" id="UP001501166"/>
    </source>
</evidence>
<dbReference type="Proteomes" id="UP001501166">
    <property type="component" value="Unassembled WGS sequence"/>
</dbReference>
<feature type="domain" description="CMP/dCMP-type deaminase" evidence="1">
    <location>
        <begin position="4"/>
        <end position="120"/>
    </location>
</feature>
<comment type="caution">
    <text evidence="2">The sequence shown here is derived from an EMBL/GenBank/DDBJ whole genome shotgun (WGS) entry which is preliminary data.</text>
</comment>
<dbReference type="PANTHER" id="PTHR11079">
    <property type="entry name" value="CYTOSINE DEAMINASE FAMILY MEMBER"/>
    <property type="match status" value="1"/>
</dbReference>
<dbReference type="InterPro" id="IPR002125">
    <property type="entry name" value="CMP_dCMP_dom"/>
</dbReference>
<organism evidence="2 3">
    <name type="scientific">Alkalibacterium iburiense</name>
    <dbReference type="NCBI Taxonomy" id="290589"/>
    <lineage>
        <taxon>Bacteria</taxon>
        <taxon>Bacillati</taxon>
        <taxon>Bacillota</taxon>
        <taxon>Bacilli</taxon>
        <taxon>Lactobacillales</taxon>
        <taxon>Carnobacteriaceae</taxon>
        <taxon>Alkalibacterium</taxon>
    </lineage>
</organism>
<dbReference type="PANTHER" id="PTHR11079:SF179">
    <property type="entry name" value="TRNA(ADENINE(34)) DEAMINASE, CHLOROPLASTIC"/>
    <property type="match status" value="1"/>
</dbReference>
<accession>A0ABN0XG84</accession>
<sequence>MVNETDKKYLRRCVELAKEALEKGDRPFGSVLVSAEGDVLFEDHNHIGSGDQTQHPEFNIARWSGQNMSPEERAKATVYTSGEHCPMCSAAHGIAGLGRIVYASSSEQLGEWMDEMDVSNQSKVYGLPIQEVIKDPTVDGPVSELAEEIKELHRHYYSK</sequence>
<dbReference type="SUPFAM" id="SSF53927">
    <property type="entry name" value="Cytidine deaminase-like"/>
    <property type="match status" value="1"/>
</dbReference>
<name>A0ABN0XG84_9LACT</name>
<dbReference type="InterPro" id="IPR016193">
    <property type="entry name" value="Cytidine_deaminase-like"/>
</dbReference>
<dbReference type="EMBL" id="BAAACW010000092">
    <property type="protein sequence ID" value="GAA0363027.1"/>
    <property type="molecule type" value="Genomic_DNA"/>
</dbReference>
<dbReference type="Pfam" id="PF00383">
    <property type="entry name" value="dCMP_cyt_deam_1"/>
    <property type="match status" value="1"/>
</dbReference>
<dbReference type="PROSITE" id="PS51747">
    <property type="entry name" value="CYT_DCMP_DEAMINASES_2"/>
    <property type="match status" value="1"/>
</dbReference>
<proteinExistence type="predicted"/>
<dbReference type="CDD" id="cd01285">
    <property type="entry name" value="nucleoside_deaminase"/>
    <property type="match status" value="1"/>
</dbReference>
<dbReference type="RefSeq" id="WP_343755164.1">
    <property type="nucleotide sequence ID" value="NZ_BAAACW010000092.1"/>
</dbReference>
<dbReference type="Gene3D" id="3.40.140.10">
    <property type="entry name" value="Cytidine Deaminase, domain 2"/>
    <property type="match status" value="1"/>
</dbReference>
<protein>
    <submittedName>
        <fullName evidence="2">Nucleoside deaminase</fullName>
    </submittedName>
</protein>
<reference evidence="2 3" key="1">
    <citation type="journal article" date="2019" name="Int. J. Syst. Evol. Microbiol.">
        <title>The Global Catalogue of Microorganisms (GCM) 10K type strain sequencing project: providing services to taxonomists for standard genome sequencing and annotation.</title>
        <authorList>
            <consortium name="The Broad Institute Genomics Platform"/>
            <consortium name="The Broad Institute Genome Sequencing Center for Infectious Disease"/>
            <person name="Wu L."/>
            <person name="Ma J."/>
        </authorList>
    </citation>
    <scope>NUCLEOTIDE SEQUENCE [LARGE SCALE GENOMIC DNA]</scope>
    <source>
        <strain evidence="2 3">JCM 12662</strain>
    </source>
</reference>
<keyword evidence="3" id="KW-1185">Reference proteome</keyword>